<evidence type="ECO:0000256" key="6">
    <source>
        <dbReference type="ARBA" id="ARBA00022496"/>
    </source>
</evidence>
<dbReference type="OrthoDB" id="1897642at2759"/>
<dbReference type="InterPro" id="IPR036524">
    <property type="entry name" value="Frataxin/CyaY_sf"/>
</dbReference>
<dbReference type="GO" id="GO:0008198">
    <property type="term" value="F:ferrous iron binding"/>
    <property type="evidence" value="ECO:0007669"/>
    <property type="project" value="TreeGrafter"/>
</dbReference>
<dbReference type="EC" id="1.16.3.1" evidence="3"/>
<keyword evidence="4" id="KW-0409">Iron storage</keyword>
<evidence type="ECO:0000256" key="5">
    <source>
        <dbReference type="ARBA" id="ARBA00022448"/>
    </source>
</evidence>
<evidence type="ECO:0000256" key="9">
    <source>
        <dbReference type="ARBA" id="ARBA00023004"/>
    </source>
</evidence>
<dbReference type="NCBIfam" id="TIGR03421">
    <property type="entry name" value="FeS_CyaY"/>
    <property type="match status" value="1"/>
</dbReference>
<evidence type="ECO:0000256" key="8">
    <source>
        <dbReference type="ARBA" id="ARBA00023002"/>
    </source>
</evidence>
<feature type="region of interest" description="Disordered" evidence="14">
    <location>
        <begin position="43"/>
        <end position="80"/>
    </location>
</feature>
<evidence type="ECO:0000313" key="16">
    <source>
        <dbReference type="Proteomes" id="UP000799438"/>
    </source>
</evidence>
<dbReference type="RefSeq" id="XP_033397065.1">
    <property type="nucleotide sequence ID" value="XM_033544205.1"/>
</dbReference>
<gene>
    <name evidence="15" type="ORF">K452DRAFT_318989</name>
</gene>
<dbReference type="GO" id="GO:0004322">
    <property type="term" value="F:ferroxidase activity"/>
    <property type="evidence" value="ECO:0007669"/>
    <property type="project" value="UniProtKB-EC"/>
</dbReference>
<reference evidence="15" key="1">
    <citation type="journal article" date="2020" name="Stud. Mycol.">
        <title>101 Dothideomycetes genomes: a test case for predicting lifestyles and emergence of pathogens.</title>
        <authorList>
            <person name="Haridas S."/>
            <person name="Albert R."/>
            <person name="Binder M."/>
            <person name="Bloem J."/>
            <person name="Labutti K."/>
            <person name="Salamov A."/>
            <person name="Andreopoulos B."/>
            <person name="Baker S."/>
            <person name="Barry K."/>
            <person name="Bills G."/>
            <person name="Bluhm B."/>
            <person name="Cannon C."/>
            <person name="Castanera R."/>
            <person name="Culley D."/>
            <person name="Daum C."/>
            <person name="Ezra D."/>
            <person name="Gonzalez J."/>
            <person name="Henrissat B."/>
            <person name="Kuo A."/>
            <person name="Liang C."/>
            <person name="Lipzen A."/>
            <person name="Lutzoni F."/>
            <person name="Magnuson J."/>
            <person name="Mondo S."/>
            <person name="Nolan M."/>
            <person name="Ohm R."/>
            <person name="Pangilinan J."/>
            <person name="Park H.-J."/>
            <person name="Ramirez L."/>
            <person name="Alfaro M."/>
            <person name="Sun H."/>
            <person name="Tritt A."/>
            <person name="Yoshinaga Y."/>
            <person name="Zwiers L.-H."/>
            <person name="Turgeon B."/>
            <person name="Goodwin S."/>
            <person name="Spatafora J."/>
            <person name="Crous P."/>
            <person name="Grigoriev I."/>
        </authorList>
    </citation>
    <scope>NUCLEOTIDE SEQUENCE</scope>
    <source>
        <strain evidence="15">CBS 121167</strain>
    </source>
</reference>
<name>A0A6A6BAT5_9PEZI</name>
<dbReference type="InterPro" id="IPR002908">
    <property type="entry name" value="Frataxin/CyaY"/>
</dbReference>
<dbReference type="SMART" id="SM01219">
    <property type="entry name" value="Frataxin_Cyay"/>
    <property type="match status" value="1"/>
</dbReference>
<dbReference type="GO" id="GO:0006879">
    <property type="term" value="P:intracellular iron ion homeostasis"/>
    <property type="evidence" value="ECO:0007669"/>
    <property type="project" value="UniProtKB-KW"/>
</dbReference>
<dbReference type="PANTHER" id="PTHR16821:SF2">
    <property type="entry name" value="FRATAXIN, MITOCHONDRIAL"/>
    <property type="match status" value="1"/>
</dbReference>
<keyword evidence="7" id="KW-0809">Transit peptide</keyword>
<evidence type="ECO:0000256" key="1">
    <source>
        <dbReference type="ARBA" id="ARBA00004173"/>
    </source>
</evidence>
<dbReference type="PANTHER" id="PTHR16821">
    <property type="entry name" value="FRATAXIN"/>
    <property type="match status" value="1"/>
</dbReference>
<keyword evidence="8" id="KW-0560">Oxidoreductase</keyword>
<evidence type="ECO:0000256" key="11">
    <source>
        <dbReference type="ARBA" id="ARBA00023128"/>
    </source>
</evidence>
<dbReference type="GeneID" id="54301701"/>
<evidence type="ECO:0000256" key="7">
    <source>
        <dbReference type="ARBA" id="ARBA00022946"/>
    </source>
</evidence>
<feature type="coiled-coil region" evidence="13">
    <location>
        <begin position="86"/>
        <end position="117"/>
    </location>
</feature>
<comment type="subcellular location">
    <subcellularLocation>
        <location evidence="1">Mitochondrion</location>
    </subcellularLocation>
</comment>
<evidence type="ECO:0000256" key="10">
    <source>
        <dbReference type="ARBA" id="ARBA00023065"/>
    </source>
</evidence>
<dbReference type="NCBIfam" id="TIGR03422">
    <property type="entry name" value="mito_frataxin"/>
    <property type="match status" value="1"/>
</dbReference>
<dbReference type="InterPro" id="IPR017789">
    <property type="entry name" value="Frataxin"/>
</dbReference>
<protein>
    <recommendedName>
        <fullName evidence="3">ferroxidase</fullName>
        <ecNumber evidence="3">1.16.3.1</ecNumber>
    </recommendedName>
</protein>
<dbReference type="GO" id="GO:0005739">
    <property type="term" value="C:mitochondrion"/>
    <property type="evidence" value="ECO:0007669"/>
    <property type="project" value="UniProtKB-SubCell"/>
</dbReference>
<keyword evidence="9" id="KW-0408">Iron</keyword>
<evidence type="ECO:0000256" key="3">
    <source>
        <dbReference type="ARBA" id="ARBA00013107"/>
    </source>
</evidence>
<dbReference type="GO" id="GO:0008199">
    <property type="term" value="F:ferric iron binding"/>
    <property type="evidence" value="ECO:0007669"/>
    <property type="project" value="InterPro"/>
</dbReference>
<keyword evidence="13" id="KW-0175">Coiled coil</keyword>
<dbReference type="FunFam" id="3.30.920.10:FF:000004">
    <property type="entry name" value="Mitochondrial chaperone Frataxin"/>
    <property type="match status" value="1"/>
</dbReference>
<evidence type="ECO:0000313" key="15">
    <source>
        <dbReference type="EMBL" id="KAF2141352.1"/>
    </source>
</evidence>
<dbReference type="GO" id="GO:0034986">
    <property type="term" value="F:iron chaperone activity"/>
    <property type="evidence" value="ECO:0007669"/>
    <property type="project" value="TreeGrafter"/>
</dbReference>
<evidence type="ECO:0000256" key="12">
    <source>
        <dbReference type="ARBA" id="ARBA00047990"/>
    </source>
</evidence>
<keyword evidence="6" id="KW-0410">Iron transport</keyword>
<dbReference type="GO" id="GO:0051537">
    <property type="term" value="F:2 iron, 2 sulfur cluster binding"/>
    <property type="evidence" value="ECO:0007669"/>
    <property type="project" value="TreeGrafter"/>
</dbReference>
<keyword evidence="16" id="KW-1185">Reference proteome</keyword>
<dbReference type="SUPFAM" id="SSF55387">
    <property type="entry name" value="Frataxin/Nqo15-like"/>
    <property type="match status" value="1"/>
</dbReference>
<dbReference type="PROSITE" id="PS50810">
    <property type="entry name" value="FRATAXIN_2"/>
    <property type="match status" value="1"/>
</dbReference>
<sequence length="208" mass="22745">MLSKTLSRSSFCALRASATRAALRPRAPAAALLTAVAPRPFNNGGLPRSFHHSPGSRGILPDQENPEPKQSEPQQTTANEPSAISLEEYHEQADKYLELLQQKVEEKQDAGEGMELEYAAGVLTIEKAGQGTYVLNKQPPNKQIWLSSPITGPKRFDWVVFGESMTQKADGGVADWIYLRDGSSLTQLLRKELGIELGIDADVEDNVS</sequence>
<keyword evidence="11" id="KW-0496">Mitochondrion</keyword>
<comment type="catalytic activity">
    <reaction evidence="12">
        <text>4 Fe(2+) + O2 + 4 H(+) = 4 Fe(3+) + 2 H2O</text>
        <dbReference type="Rhea" id="RHEA:11148"/>
        <dbReference type="ChEBI" id="CHEBI:15377"/>
        <dbReference type="ChEBI" id="CHEBI:15378"/>
        <dbReference type="ChEBI" id="CHEBI:15379"/>
        <dbReference type="ChEBI" id="CHEBI:29033"/>
        <dbReference type="ChEBI" id="CHEBI:29034"/>
        <dbReference type="EC" id="1.16.3.1"/>
    </reaction>
</comment>
<keyword evidence="10" id="KW-0406">Ion transport</keyword>
<evidence type="ECO:0000256" key="14">
    <source>
        <dbReference type="SAM" id="MobiDB-lite"/>
    </source>
</evidence>
<evidence type="ECO:0000256" key="4">
    <source>
        <dbReference type="ARBA" id="ARBA00022434"/>
    </source>
</evidence>
<dbReference type="GO" id="GO:0006826">
    <property type="term" value="P:iron ion transport"/>
    <property type="evidence" value="ECO:0007669"/>
    <property type="project" value="UniProtKB-KW"/>
</dbReference>
<feature type="compositionally biased region" description="Polar residues" evidence="14">
    <location>
        <begin position="71"/>
        <end position="80"/>
    </location>
</feature>
<dbReference type="AlphaFoldDB" id="A0A6A6BAT5"/>
<dbReference type="InterPro" id="IPR020895">
    <property type="entry name" value="Frataxin_CS"/>
</dbReference>
<evidence type="ECO:0000256" key="13">
    <source>
        <dbReference type="SAM" id="Coils"/>
    </source>
</evidence>
<dbReference type="Gene3D" id="3.30.920.10">
    <property type="entry name" value="Frataxin/CyaY"/>
    <property type="match status" value="1"/>
</dbReference>
<organism evidence="15 16">
    <name type="scientific">Aplosporella prunicola CBS 121167</name>
    <dbReference type="NCBI Taxonomy" id="1176127"/>
    <lineage>
        <taxon>Eukaryota</taxon>
        <taxon>Fungi</taxon>
        <taxon>Dikarya</taxon>
        <taxon>Ascomycota</taxon>
        <taxon>Pezizomycotina</taxon>
        <taxon>Dothideomycetes</taxon>
        <taxon>Dothideomycetes incertae sedis</taxon>
        <taxon>Botryosphaeriales</taxon>
        <taxon>Aplosporellaceae</taxon>
        <taxon>Aplosporella</taxon>
    </lineage>
</organism>
<proteinExistence type="inferred from homology"/>
<accession>A0A6A6BAT5</accession>
<dbReference type="Pfam" id="PF01491">
    <property type="entry name" value="Frataxin_Cyay"/>
    <property type="match status" value="1"/>
</dbReference>
<keyword evidence="5" id="KW-0813">Transport</keyword>
<dbReference type="PROSITE" id="PS01344">
    <property type="entry name" value="FRATAXIN_1"/>
    <property type="match status" value="1"/>
</dbReference>
<dbReference type="EMBL" id="ML995487">
    <property type="protein sequence ID" value="KAF2141352.1"/>
    <property type="molecule type" value="Genomic_DNA"/>
</dbReference>
<evidence type="ECO:0000256" key="2">
    <source>
        <dbReference type="ARBA" id="ARBA00008183"/>
    </source>
</evidence>
<dbReference type="GO" id="GO:0016226">
    <property type="term" value="P:iron-sulfur cluster assembly"/>
    <property type="evidence" value="ECO:0007669"/>
    <property type="project" value="InterPro"/>
</dbReference>
<comment type="similarity">
    <text evidence="2">Belongs to the frataxin family.</text>
</comment>
<dbReference type="Proteomes" id="UP000799438">
    <property type="component" value="Unassembled WGS sequence"/>
</dbReference>